<feature type="transmembrane region" description="Helical" evidence="1">
    <location>
        <begin position="7"/>
        <end position="28"/>
    </location>
</feature>
<keyword evidence="3" id="KW-1185">Reference proteome</keyword>
<dbReference type="Proteomes" id="UP000240988">
    <property type="component" value="Unassembled WGS sequence"/>
</dbReference>
<feature type="transmembrane region" description="Helical" evidence="1">
    <location>
        <begin position="69"/>
        <end position="90"/>
    </location>
</feature>
<gene>
    <name evidence="2" type="ORF">MRAB57_873</name>
</gene>
<name>A0A2U3NNH2_9MYCO</name>
<evidence type="ECO:0000313" key="3">
    <source>
        <dbReference type="Proteomes" id="UP000240988"/>
    </source>
</evidence>
<feature type="transmembrane region" description="Helical" evidence="1">
    <location>
        <begin position="40"/>
        <end position="57"/>
    </location>
</feature>
<keyword evidence="1" id="KW-0812">Transmembrane</keyword>
<evidence type="ECO:0000313" key="2">
    <source>
        <dbReference type="EMBL" id="SPM33070.1"/>
    </source>
</evidence>
<evidence type="ECO:0000256" key="1">
    <source>
        <dbReference type="SAM" id="Phobius"/>
    </source>
</evidence>
<keyword evidence="1" id="KW-1133">Transmembrane helix</keyword>
<keyword evidence="1" id="KW-0472">Membrane</keyword>
<sequence>MTRGDSIVGAIGGVAVGYVLWLIAISVAGDNATAGNWGPPVLLGSAVLAVCAGAWGYRLRRRGRYPWAAMAFGLPILPVLLTLAVLANIYF</sequence>
<dbReference type="OrthoDB" id="4735629at2"/>
<protein>
    <submittedName>
        <fullName evidence="2">Membrane protein</fullName>
    </submittedName>
</protein>
<dbReference type="STRING" id="1841860.GCA_900157375_00875"/>
<accession>A0A2U3NNH2</accession>
<dbReference type="EMBL" id="FUFA01000002">
    <property type="protein sequence ID" value="SPM33070.1"/>
    <property type="molecule type" value="Genomic_DNA"/>
</dbReference>
<organism evidence="2 3">
    <name type="scientific">Mycobacterium rhizamassiliense</name>
    <dbReference type="NCBI Taxonomy" id="1841860"/>
    <lineage>
        <taxon>Bacteria</taxon>
        <taxon>Bacillati</taxon>
        <taxon>Actinomycetota</taxon>
        <taxon>Actinomycetes</taxon>
        <taxon>Mycobacteriales</taxon>
        <taxon>Mycobacteriaceae</taxon>
        <taxon>Mycobacterium</taxon>
    </lineage>
</organism>
<proteinExistence type="predicted"/>
<reference evidence="2 3" key="1">
    <citation type="submission" date="2017-01" db="EMBL/GenBank/DDBJ databases">
        <authorList>
            <consortium name="Urmite Genomes"/>
        </authorList>
    </citation>
    <scope>NUCLEOTIDE SEQUENCE [LARGE SCALE GENOMIC DNA]</scope>
    <source>
        <strain evidence="2 3">AB57</strain>
    </source>
</reference>
<dbReference type="AlphaFoldDB" id="A0A2U3NNH2"/>
<dbReference type="RefSeq" id="WP_077086470.1">
    <property type="nucleotide sequence ID" value="NZ_LT721901.1"/>
</dbReference>